<evidence type="ECO:0000259" key="13">
    <source>
        <dbReference type="PROSITE" id="PS51098"/>
    </source>
</evidence>
<organism evidence="15 16">
    <name type="scientific">Amedibacillus dolichus</name>
    <dbReference type="NCBI Taxonomy" id="31971"/>
    <lineage>
        <taxon>Bacteria</taxon>
        <taxon>Bacillati</taxon>
        <taxon>Bacillota</taxon>
        <taxon>Erysipelotrichia</taxon>
        <taxon>Erysipelotrichales</taxon>
        <taxon>Erysipelotrichaceae</taxon>
        <taxon>Amedibacillus</taxon>
    </lineage>
</organism>
<keyword evidence="4" id="KW-0762">Sugar transport</keyword>
<comment type="subcellular location">
    <subcellularLocation>
        <location evidence="1">Cell membrane</location>
        <topology evidence="1">Multi-pass membrane protein</topology>
    </subcellularLocation>
</comment>
<evidence type="ECO:0000256" key="1">
    <source>
        <dbReference type="ARBA" id="ARBA00004651"/>
    </source>
</evidence>
<keyword evidence="5" id="KW-0808">Transferase</keyword>
<keyword evidence="16" id="KW-1185">Reference proteome</keyword>
<comment type="caution">
    <text evidence="15">The sequence shown here is derived from an EMBL/GenBank/DDBJ whole genome shotgun (WGS) entry which is preliminary data.</text>
</comment>
<dbReference type="RefSeq" id="WP_289607589.1">
    <property type="nucleotide sequence ID" value="NZ_JAUDCG010000019.1"/>
</dbReference>
<reference evidence="15" key="2">
    <citation type="submission" date="2023-06" db="EMBL/GenBank/DDBJ databases">
        <authorList>
            <person name="Zeman M."/>
            <person name="Kubasova T."/>
            <person name="Jahodarova E."/>
            <person name="Nykrynova M."/>
            <person name="Rychlik I."/>
        </authorList>
    </citation>
    <scope>NUCLEOTIDE SEQUENCE</scope>
    <source>
        <strain evidence="15">ET39</strain>
    </source>
</reference>
<evidence type="ECO:0000313" key="15">
    <source>
        <dbReference type="EMBL" id="MDM8157126.1"/>
    </source>
</evidence>
<feature type="transmembrane region" description="Helical" evidence="12">
    <location>
        <begin position="358"/>
        <end position="377"/>
    </location>
</feature>
<evidence type="ECO:0000256" key="10">
    <source>
        <dbReference type="ARBA" id="ARBA00023136"/>
    </source>
</evidence>
<keyword evidence="10 12" id="KW-0472">Membrane</keyword>
<feature type="transmembrane region" description="Helical" evidence="12">
    <location>
        <begin position="427"/>
        <end position="451"/>
    </location>
</feature>
<evidence type="ECO:0000256" key="6">
    <source>
        <dbReference type="ARBA" id="ARBA00022683"/>
    </source>
</evidence>
<evidence type="ECO:0000256" key="8">
    <source>
        <dbReference type="ARBA" id="ARBA00022777"/>
    </source>
</evidence>
<feature type="transmembrane region" description="Helical" evidence="12">
    <location>
        <begin position="280"/>
        <end position="304"/>
    </location>
</feature>
<keyword evidence="9 12" id="KW-1133">Transmembrane helix</keyword>
<keyword evidence="3" id="KW-1003">Cell membrane</keyword>
<keyword evidence="2" id="KW-0813">Transport</keyword>
<evidence type="ECO:0000256" key="4">
    <source>
        <dbReference type="ARBA" id="ARBA00022597"/>
    </source>
</evidence>
<dbReference type="InterPro" id="IPR050558">
    <property type="entry name" value="PTS_Sugar-Specific_Components"/>
</dbReference>
<reference evidence="15" key="1">
    <citation type="submission" date="2023-06" db="EMBL/GenBank/DDBJ databases">
        <title>Identification and characterization of horizontal gene transfer across gut microbiota members of farm animals based on homology search.</title>
        <authorList>
            <person name="Schwarzerova J."/>
            <person name="Nykrynova M."/>
            <person name="Jureckova K."/>
            <person name="Cejkova D."/>
            <person name="Rychlik I."/>
        </authorList>
    </citation>
    <scope>NUCLEOTIDE SEQUENCE</scope>
    <source>
        <strain evidence="15">ET39</strain>
    </source>
</reference>
<feature type="transmembrane region" description="Helical" evidence="12">
    <location>
        <begin position="182"/>
        <end position="210"/>
    </location>
</feature>
<evidence type="ECO:0000256" key="12">
    <source>
        <dbReference type="SAM" id="Phobius"/>
    </source>
</evidence>
<dbReference type="SUPFAM" id="SSF55604">
    <property type="entry name" value="Glucose permease domain IIB"/>
    <property type="match status" value="1"/>
</dbReference>
<dbReference type="InterPro" id="IPR003352">
    <property type="entry name" value="PTS_EIIC"/>
</dbReference>
<dbReference type="Pfam" id="PF02378">
    <property type="entry name" value="PTS_EIIC"/>
    <property type="match status" value="1"/>
</dbReference>
<dbReference type="PROSITE" id="PS51098">
    <property type="entry name" value="PTS_EIIB_TYPE_1"/>
    <property type="match status" value="1"/>
</dbReference>
<dbReference type="EMBL" id="JAUDCG010000019">
    <property type="protein sequence ID" value="MDM8157126.1"/>
    <property type="molecule type" value="Genomic_DNA"/>
</dbReference>
<evidence type="ECO:0000256" key="11">
    <source>
        <dbReference type="PROSITE-ProRule" id="PRU00421"/>
    </source>
</evidence>
<evidence type="ECO:0000256" key="3">
    <source>
        <dbReference type="ARBA" id="ARBA00022475"/>
    </source>
</evidence>
<feature type="domain" description="PTS EIIC type-1" evidence="14">
    <location>
        <begin position="111"/>
        <end position="457"/>
    </location>
</feature>
<keyword evidence="8" id="KW-0418">Kinase</keyword>
<dbReference type="Pfam" id="PF00367">
    <property type="entry name" value="PTS_EIIB"/>
    <property type="match status" value="1"/>
</dbReference>
<feature type="transmembrane region" description="Helical" evidence="12">
    <location>
        <begin position="246"/>
        <end position="274"/>
    </location>
</feature>
<dbReference type="Gene3D" id="3.30.1360.60">
    <property type="entry name" value="Glucose permease domain IIB"/>
    <property type="match status" value="1"/>
</dbReference>
<dbReference type="PANTHER" id="PTHR30175:SF1">
    <property type="entry name" value="PTS SYSTEM ARBUTIN-, CELLOBIOSE-, AND SALICIN-SPECIFIC EIIBC COMPONENT-RELATED"/>
    <property type="match status" value="1"/>
</dbReference>
<dbReference type="PANTHER" id="PTHR30175">
    <property type="entry name" value="PHOSPHOTRANSFERASE SYSTEM TRANSPORT PROTEIN"/>
    <property type="match status" value="1"/>
</dbReference>
<dbReference type="PROSITE" id="PS01035">
    <property type="entry name" value="PTS_EIIB_TYPE_1_CYS"/>
    <property type="match status" value="1"/>
</dbReference>
<keyword evidence="6" id="KW-0598">Phosphotransferase system</keyword>
<dbReference type="InterPro" id="IPR036878">
    <property type="entry name" value="Glu_permease_IIB"/>
</dbReference>
<evidence type="ECO:0000256" key="7">
    <source>
        <dbReference type="ARBA" id="ARBA00022692"/>
    </source>
</evidence>
<keyword evidence="7 12" id="KW-0812">Transmembrane</keyword>
<evidence type="ECO:0000256" key="2">
    <source>
        <dbReference type="ARBA" id="ARBA00022448"/>
    </source>
</evidence>
<evidence type="ECO:0000256" key="5">
    <source>
        <dbReference type="ARBA" id="ARBA00022679"/>
    </source>
</evidence>
<dbReference type="PROSITE" id="PS51103">
    <property type="entry name" value="PTS_EIIC_TYPE_1"/>
    <property type="match status" value="1"/>
</dbReference>
<feature type="transmembrane region" description="Helical" evidence="12">
    <location>
        <begin position="216"/>
        <end position="234"/>
    </location>
</feature>
<dbReference type="Proteomes" id="UP001529340">
    <property type="component" value="Unassembled WGS sequence"/>
</dbReference>
<feature type="transmembrane region" description="Helical" evidence="12">
    <location>
        <begin position="112"/>
        <end position="137"/>
    </location>
</feature>
<accession>A0ABT7UBW6</accession>
<feature type="transmembrane region" description="Helical" evidence="12">
    <location>
        <begin position="384"/>
        <end position="407"/>
    </location>
</feature>
<sequence length="457" mass="47815">MGKKNYVQMAEAIVEKCGGVENISTVNHCMTRLRVQVKDTQKVDVDAIKAIPGVLNLIVKPGEHQIVIGQDVPSLYAEVVKLGDFAGGEVNDVQAAKEDMAKTNPISKVMDFIGGTFSPVIPVLVAGGIIGAFLTILTNFFGLSTDSGTYTIISAINGAAFFFLPVFIGYSAANRLKSNGMLGALLACVLLYSTINGVEGLSFLGIGIQATSYGQTVFPILLGVLFMSIIYRFLQKYIPIALRTIFVPVLTMLIAVPITLIFLGPIGTIVGNWLSEGVYAVYNFAPAIAVMIIGAANAWLVFFGMNNALYPVVFALLASVGSDPLICTGMAPANVAVGGACIAVFLKSKNITTKGVASSAGVTALLGIIEPGVYGILFPLKKPLIGAMVGGAVGGLIAGLLGMTQYAVSTPGFVSIPAYIDPSGNPYNLIVSIAVMCIAVVISFVVTYVLGFEEKQS</sequence>
<feature type="domain" description="PTS EIIB type-1" evidence="13">
    <location>
        <begin position="7"/>
        <end position="89"/>
    </location>
</feature>
<feature type="transmembrane region" description="Helical" evidence="12">
    <location>
        <begin position="325"/>
        <end position="346"/>
    </location>
</feature>
<name>A0ABT7UBW6_9FIRM</name>
<evidence type="ECO:0000313" key="16">
    <source>
        <dbReference type="Proteomes" id="UP001529340"/>
    </source>
</evidence>
<proteinExistence type="predicted"/>
<feature type="transmembrane region" description="Helical" evidence="12">
    <location>
        <begin position="149"/>
        <end position="170"/>
    </location>
</feature>
<evidence type="ECO:0000256" key="9">
    <source>
        <dbReference type="ARBA" id="ARBA00022989"/>
    </source>
</evidence>
<dbReference type="InterPro" id="IPR013013">
    <property type="entry name" value="PTS_EIIC_1"/>
</dbReference>
<dbReference type="InterPro" id="IPR001996">
    <property type="entry name" value="PTS_IIB_1"/>
</dbReference>
<dbReference type="InterPro" id="IPR018113">
    <property type="entry name" value="PTrfase_EIIB_Cys"/>
</dbReference>
<evidence type="ECO:0000259" key="14">
    <source>
        <dbReference type="PROSITE" id="PS51103"/>
    </source>
</evidence>
<protein>
    <submittedName>
        <fullName evidence="15">PTS transporter subunit EIIC</fullName>
    </submittedName>
</protein>
<gene>
    <name evidence="15" type="ORF">QUV96_05670</name>
</gene>
<feature type="active site" description="Phosphocysteine intermediate; for EIIB activity" evidence="11">
    <location>
        <position position="29"/>
    </location>
</feature>
<dbReference type="CDD" id="cd00212">
    <property type="entry name" value="PTS_IIB_glc"/>
    <property type="match status" value="1"/>
</dbReference>